<name>A0AAP2CLP5_9BACT</name>
<dbReference type="InterPro" id="IPR041218">
    <property type="entry name" value="DUF5606"/>
</dbReference>
<dbReference type="Gene3D" id="1.10.10.1650">
    <property type="match status" value="1"/>
</dbReference>
<dbReference type="Pfam" id="PF18347">
    <property type="entry name" value="DUF5606"/>
    <property type="match status" value="1"/>
</dbReference>
<dbReference type="InterPro" id="IPR049282">
    <property type="entry name" value="BVU_3817_N_sf"/>
</dbReference>
<protein>
    <submittedName>
        <fullName evidence="4">DUF5606 domain-containing protein</fullName>
    </submittedName>
</protein>
<gene>
    <name evidence="4" type="ORF">KI659_16155</name>
</gene>
<feature type="domain" description="DUF5606" evidence="2">
    <location>
        <begin position="4"/>
        <end position="49"/>
    </location>
</feature>
<evidence type="ECO:0000313" key="5">
    <source>
        <dbReference type="Proteomes" id="UP001319104"/>
    </source>
</evidence>
<evidence type="ECO:0000259" key="3">
    <source>
        <dbReference type="Pfam" id="PF21186"/>
    </source>
</evidence>
<evidence type="ECO:0000256" key="1">
    <source>
        <dbReference type="SAM" id="MobiDB-lite"/>
    </source>
</evidence>
<dbReference type="Gene3D" id="2.30.30.730">
    <property type="match status" value="1"/>
</dbReference>
<feature type="region of interest" description="Disordered" evidence="1">
    <location>
        <begin position="127"/>
        <end position="146"/>
    </location>
</feature>
<accession>A0AAP2CLP5</accession>
<keyword evidence="5" id="KW-1185">Reference proteome</keyword>
<organism evidence="4 5">
    <name type="scientific">Litoribacter ruber</name>
    <dbReference type="NCBI Taxonomy" id="702568"/>
    <lineage>
        <taxon>Bacteria</taxon>
        <taxon>Pseudomonadati</taxon>
        <taxon>Bacteroidota</taxon>
        <taxon>Cytophagia</taxon>
        <taxon>Cytophagales</taxon>
        <taxon>Cyclobacteriaceae</taxon>
        <taxon>Litoribacter</taxon>
    </lineage>
</organism>
<dbReference type="Pfam" id="PF21186">
    <property type="entry name" value="DUF6852"/>
    <property type="match status" value="1"/>
</dbReference>
<proteinExistence type="predicted"/>
<feature type="domain" description="DUF6852" evidence="3">
    <location>
        <begin position="52"/>
        <end position="122"/>
    </location>
</feature>
<dbReference type="InterPro" id="IPR049281">
    <property type="entry name" value="BVU_3817-like_C_sf"/>
</dbReference>
<reference evidence="4 5" key="1">
    <citation type="submission" date="2021-05" db="EMBL/GenBank/DDBJ databases">
        <authorList>
            <person name="Zhang Z.D."/>
            <person name="Osman G."/>
        </authorList>
    </citation>
    <scope>NUCLEOTIDE SEQUENCE [LARGE SCALE GENOMIC DNA]</scope>
    <source>
        <strain evidence="4 5">KCTC 32217</strain>
    </source>
</reference>
<comment type="caution">
    <text evidence="4">The sequence shown here is derived from an EMBL/GenBank/DDBJ whole genome shotgun (WGS) entry which is preliminary data.</text>
</comment>
<evidence type="ECO:0000259" key="2">
    <source>
        <dbReference type="Pfam" id="PF18347"/>
    </source>
</evidence>
<dbReference type="Proteomes" id="UP001319104">
    <property type="component" value="Unassembled WGS sequence"/>
</dbReference>
<dbReference type="EMBL" id="JAHCMY010000014">
    <property type="protein sequence ID" value="MBS9525551.1"/>
    <property type="molecule type" value="Genomic_DNA"/>
</dbReference>
<sequence length="146" mass="16394">MEFKELATVAGKPGLYKVVKPSRTGVILESLDASKKKLVVGANHRVSVLSEISIYTMNEEGATPLEEVMKTIDKEFDGDVGLTSSADADELRSFLKHVLPEYDEDKVYTSDIKKLISWYNIIRKESPEALKEKENGQEKAEDKKED</sequence>
<dbReference type="AlphaFoldDB" id="A0AAP2CLP5"/>
<dbReference type="InterPro" id="IPR049280">
    <property type="entry name" value="DUF6852"/>
</dbReference>
<dbReference type="RefSeq" id="WP_213946411.1">
    <property type="nucleotide sequence ID" value="NZ_JAHBGI010000014.1"/>
</dbReference>
<evidence type="ECO:0000313" key="4">
    <source>
        <dbReference type="EMBL" id="MBS9525551.1"/>
    </source>
</evidence>